<dbReference type="eggNOG" id="COG3829">
    <property type="taxonomic scope" value="Bacteria"/>
</dbReference>
<evidence type="ECO:0000259" key="7">
    <source>
        <dbReference type="PROSITE" id="PS50112"/>
    </source>
</evidence>
<dbReference type="InterPro" id="IPR003594">
    <property type="entry name" value="HATPase_dom"/>
</dbReference>
<comment type="catalytic activity">
    <reaction evidence="1">
        <text>ATP + protein L-histidine = ADP + protein N-phospho-L-histidine.</text>
        <dbReference type="EC" id="2.7.13.3"/>
    </reaction>
</comment>
<dbReference type="PRINTS" id="PR00344">
    <property type="entry name" value="BCTRLSENSOR"/>
</dbReference>
<keyword evidence="4" id="KW-0808">Transferase</keyword>
<evidence type="ECO:0000256" key="4">
    <source>
        <dbReference type="ARBA" id="ARBA00022679"/>
    </source>
</evidence>
<dbReference type="SMART" id="SM00091">
    <property type="entry name" value="PAS"/>
    <property type="match status" value="3"/>
</dbReference>
<dbReference type="Pfam" id="PF08447">
    <property type="entry name" value="PAS_3"/>
    <property type="match status" value="1"/>
</dbReference>
<feature type="domain" description="PAC" evidence="8">
    <location>
        <begin position="413"/>
        <end position="468"/>
    </location>
</feature>
<dbReference type="InterPro" id="IPR001610">
    <property type="entry name" value="PAC"/>
</dbReference>
<dbReference type="Gene3D" id="1.10.287.130">
    <property type="match status" value="1"/>
</dbReference>
<accession>D2R4X7</accession>
<keyword evidence="3" id="KW-0597">Phosphoprotein</keyword>
<dbReference type="SMART" id="SM00065">
    <property type="entry name" value="GAF"/>
    <property type="match status" value="1"/>
</dbReference>
<dbReference type="GO" id="GO:0000155">
    <property type="term" value="F:phosphorelay sensor kinase activity"/>
    <property type="evidence" value="ECO:0007669"/>
    <property type="project" value="InterPro"/>
</dbReference>
<dbReference type="PROSITE" id="PS50112">
    <property type="entry name" value="PAS"/>
    <property type="match status" value="2"/>
</dbReference>
<reference evidence="9 10" key="1">
    <citation type="journal article" date="2009" name="Stand. Genomic Sci.">
        <title>Complete genome sequence of Pirellula staleyi type strain (ATCC 27377).</title>
        <authorList>
            <person name="Clum A."/>
            <person name="Tindall B.J."/>
            <person name="Sikorski J."/>
            <person name="Ivanova N."/>
            <person name="Mavrommatis K."/>
            <person name="Lucas S."/>
            <person name="Glavina del Rio T."/>
            <person name="Nolan M."/>
            <person name="Chen F."/>
            <person name="Tice H."/>
            <person name="Pitluck S."/>
            <person name="Cheng J.F."/>
            <person name="Chertkov O."/>
            <person name="Brettin T."/>
            <person name="Han C."/>
            <person name="Detter J.C."/>
            <person name="Kuske C."/>
            <person name="Bruce D."/>
            <person name="Goodwin L."/>
            <person name="Ovchinikova G."/>
            <person name="Pati A."/>
            <person name="Mikhailova N."/>
            <person name="Chen A."/>
            <person name="Palaniappan K."/>
            <person name="Land M."/>
            <person name="Hauser L."/>
            <person name="Chang Y.J."/>
            <person name="Jeffries C.D."/>
            <person name="Chain P."/>
            <person name="Rohde M."/>
            <person name="Goker M."/>
            <person name="Bristow J."/>
            <person name="Eisen J.A."/>
            <person name="Markowitz V."/>
            <person name="Hugenholtz P."/>
            <person name="Kyrpides N.C."/>
            <person name="Klenk H.P."/>
            <person name="Lapidus A."/>
        </authorList>
    </citation>
    <scope>NUCLEOTIDE SEQUENCE [LARGE SCALE GENOMIC DNA]</scope>
    <source>
        <strain evidence="10">ATCC 27377 / DSM 6068 / ICPB 4128</strain>
    </source>
</reference>
<name>D2R4X7_PIRSD</name>
<evidence type="ECO:0000313" key="9">
    <source>
        <dbReference type="EMBL" id="ADB18939.1"/>
    </source>
</evidence>
<dbReference type="InterPro" id="IPR013655">
    <property type="entry name" value="PAS_fold_3"/>
</dbReference>
<dbReference type="SUPFAM" id="SSF47384">
    <property type="entry name" value="Homodimeric domain of signal transducing histidine kinase"/>
    <property type="match status" value="1"/>
</dbReference>
<keyword evidence="10" id="KW-1185">Reference proteome</keyword>
<keyword evidence="5 9" id="KW-0418">Kinase</keyword>
<sequence length="840" mass="93169">MIEGGETNAMTTSHPSPLSAAQEIAQLKARIADLESSAAAHQCTTAEQLLAAAALGMTSSTGREFFDKLTTHLALTLKMDYVVVGVLLPGRDRVATLSMHGPEGLEKMVEYDLGGTPCENVVSQDVCVYPANVTRYFPTDQMLIDMGIESYLGIPLRGSKQEVLGLLAVLSRKTLGDISMVRQVLEIFSSRASAEVERLKVEQQLSSERSHLLMAMQAGRVATYEWDLLTQQLTWSEGVNEIFGIEDDLSLGNLMQMGSNIHPEDLPRLKQYVSELRAGVLIGGLEFRLRQSGEYRWLRLQGRIAYDEQQRPRRIVGTMSDVTLDHQVQQQQFTFRQRVQRLIETQQLILDGMPIGCLMNDADMRITYANPAVETIFGYSSEELVGELPFGKLVPERSRDGVLQVLAQLRSGVRNTLGIDEHLTKEGRTVFCEWRHTPLFSLSGDFVGYLSMVLDVTERVRRDEQIRRNEQLLRRQLDELEGIYAAAPVGLAFFDRHGRLVRMNDLLSQAFGSRADRLIGRSLEEILGESAGPMVTPLERVITTGQSVSDVCVVTRSGLGAKEQRHWLVDYCPVLGIAGEVVGVTAVVEEVTSRVLAERERENLIRQLEMKNAELERFAYTVSHDLKSPLITISGFAGVLEQDLDMGQMQAARDDLREIKDAATHMSLLLDELLQLSRVGRFVGELRPIVLGNVVRRVLSAAAGRLGSKYVEFVVDPHLPTVMGDEVRLYELFQNLVDNAIKFSGMAAVPRITFSCRSLAPTIVMEVRDNGIGVQPRYLEKIFGLFEQLSPEVEGTGVGLAIAKRVMEVHGGKIWAESEGLGKGTAIVMEFPACDSSSDS</sequence>
<dbReference type="Gene3D" id="3.30.450.40">
    <property type="match status" value="1"/>
</dbReference>
<dbReference type="EMBL" id="CP001848">
    <property type="protein sequence ID" value="ADB18939.1"/>
    <property type="molecule type" value="Genomic_DNA"/>
</dbReference>
<dbReference type="InterPro" id="IPR013656">
    <property type="entry name" value="PAS_4"/>
</dbReference>
<evidence type="ECO:0000313" key="10">
    <source>
        <dbReference type="Proteomes" id="UP000001887"/>
    </source>
</evidence>
<dbReference type="InterPro" id="IPR036890">
    <property type="entry name" value="HATPase_C_sf"/>
</dbReference>
<dbReference type="CDD" id="cd00130">
    <property type="entry name" value="PAS"/>
    <property type="match status" value="2"/>
</dbReference>
<dbReference type="CDD" id="cd00082">
    <property type="entry name" value="HisKA"/>
    <property type="match status" value="1"/>
</dbReference>
<evidence type="ECO:0000259" key="6">
    <source>
        <dbReference type="PROSITE" id="PS50109"/>
    </source>
</evidence>
<dbReference type="eggNOG" id="COG4251">
    <property type="taxonomic scope" value="Bacteria"/>
</dbReference>
<dbReference type="InterPro" id="IPR000700">
    <property type="entry name" value="PAS-assoc_C"/>
</dbReference>
<proteinExistence type="predicted"/>
<dbReference type="PANTHER" id="PTHR43304:SF1">
    <property type="entry name" value="PAC DOMAIN-CONTAINING PROTEIN"/>
    <property type="match status" value="1"/>
</dbReference>
<dbReference type="InterPro" id="IPR029016">
    <property type="entry name" value="GAF-like_dom_sf"/>
</dbReference>
<dbReference type="Pfam" id="PF01590">
    <property type="entry name" value="GAF"/>
    <property type="match status" value="1"/>
</dbReference>
<dbReference type="PANTHER" id="PTHR43304">
    <property type="entry name" value="PHYTOCHROME-LIKE PROTEIN CPH1"/>
    <property type="match status" value="1"/>
</dbReference>
<feature type="domain" description="PAS" evidence="7">
    <location>
        <begin position="469"/>
        <end position="545"/>
    </location>
</feature>
<feature type="domain" description="PAS" evidence="7">
    <location>
        <begin position="349"/>
        <end position="416"/>
    </location>
</feature>
<dbReference type="Pfam" id="PF08448">
    <property type="entry name" value="PAS_4"/>
    <property type="match status" value="2"/>
</dbReference>
<dbReference type="InterPro" id="IPR003018">
    <property type="entry name" value="GAF"/>
</dbReference>
<dbReference type="eggNOG" id="COG2203">
    <property type="taxonomic scope" value="Bacteria"/>
</dbReference>
<dbReference type="InterPro" id="IPR005467">
    <property type="entry name" value="His_kinase_dom"/>
</dbReference>
<dbReference type="EC" id="2.7.13.3" evidence="2"/>
<dbReference type="SUPFAM" id="SSF55874">
    <property type="entry name" value="ATPase domain of HSP90 chaperone/DNA topoisomerase II/histidine kinase"/>
    <property type="match status" value="1"/>
</dbReference>
<dbReference type="InterPro" id="IPR052162">
    <property type="entry name" value="Sensor_kinase/Photoreceptor"/>
</dbReference>
<dbReference type="Proteomes" id="UP000001887">
    <property type="component" value="Chromosome"/>
</dbReference>
<dbReference type="STRING" id="530564.Psta_4291"/>
<dbReference type="HOGENOM" id="CLU_338542_0_0_0"/>
<dbReference type="Pfam" id="PF02518">
    <property type="entry name" value="HATPase_c"/>
    <property type="match status" value="1"/>
</dbReference>
<dbReference type="Gene3D" id="3.30.450.20">
    <property type="entry name" value="PAS domain"/>
    <property type="match status" value="3"/>
</dbReference>
<dbReference type="SUPFAM" id="SSF55781">
    <property type="entry name" value="GAF domain-like"/>
    <property type="match status" value="1"/>
</dbReference>
<organism evidence="9 10">
    <name type="scientific">Pirellula staleyi (strain ATCC 27377 / DSM 6068 / ICPB 4128)</name>
    <name type="common">Pirella staleyi</name>
    <dbReference type="NCBI Taxonomy" id="530564"/>
    <lineage>
        <taxon>Bacteria</taxon>
        <taxon>Pseudomonadati</taxon>
        <taxon>Planctomycetota</taxon>
        <taxon>Planctomycetia</taxon>
        <taxon>Pirellulales</taxon>
        <taxon>Pirellulaceae</taxon>
        <taxon>Pirellula</taxon>
    </lineage>
</organism>
<dbReference type="Pfam" id="PF00512">
    <property type="entry name" value="HisKA"/>
    <property type="match status" value="1"/>
</dbReference>
<evidence type="ECO:0000256" key="3">
    <source>
        <dbReference type="ARBA" id="ARBA00022553"/>
    </source>
</evidence>
<dbReference type="SMART" id="SM00388">
    <property type="entry name" value="HisKA"/>
    <property type="match status" value="1"/>
</dbReference>
<dbReference type="InterPro" id="IPR036097">
    <property type="entry name" value="HisK_dim/P_sf"/>
</dbReference>
<dbReference type="KEGG" id="psl:Psta_4291"/>
<dbReference type="AlphaFoldDB" id="D2R4X7"/>
<evidence type="ECO:0000256" key="1">
    <source>
        <dbReference type="ARBA" id="ARBA00000085"/>
    </source>
</evidence>
<evidence type="ECO:0000259" key="8">
    <source>
        <dbReference type="PROSITE" id="PS50113"/>
    </source>
</evidence>
<evidence type="ECO:0000256" key="2">
    <source>
        <dbReference type="ARBA" id="ARBA00012438"/>
    </source>
</evidence>
<dbReference type="InterPro" id="IPR000014">
    <property type="entry name" value="PAS"/>
</dbReference>
<dbReference type="Gene3D" id="3.30.565.10">
    <property type="entry name" value="Histidine kinase-like ATPase, C-terminal domain"/>
    <property type="match status" value="1"/>
</dbReference>
<dbReference type="InterPro" id="IPR003661">
    <property type="entry name" value="HisK_dim/P_dom"/>
</dbReference>
<dbReference type="InterPro" id="IPR004358">
    <property type="entry name" value="Sig_transdc_His_kin-like_C"/>
</dbReference>
<gene>
    <name evidence="9" type="ordered locus">Psta_4291</name>
</gene>
<dbReference type="eggNOG" id="COG2202">
    <property type="taxonomic scope" value="Bacteria"/>
</dbReference>
<dbReference type="SMART" id="SM00086">
    <property type="entry name" value="PAC"/>
    <property type="match status" value="2"/>
</dbReference>
<dbReference type="PROSITE" id="PS50113">
    <property type="entry name" value="PAC"/>
    <property type="match status" value="1"/>
</dbReference>
<feature type="domain" description="Histidine kinase" evidence="6">
    <location>
        <begin position="621"/>
        <end position="835"/>
    </location>
</feature>
<dbReference type="SUPFAM" id="SSF55785">
    <property type="entry name" value="PYP-like sensor domain (PAS domain)"/>
    <property type="match status" value="3"/>
</dbReference>
<dbReference type="SMART" id="SM00387">
    <property type="entry name" value="HATPase_c"/>
    <property type="match status" value="1"/>
</dbReference>
<protein>
    <recommendedName>
        <fullName evidence="2">histidine kinase</fullName>
        <ecNumber evidence="2">2.7.13.3</ecNumber>
    </recommendedName>
</protein>
<evidence type="ECO:0000256" key="5">
    <source>
        <dbReference type="ARBA" id="ARBA00022777"/>
    </source>
</evidence>
<dbReference type="InterPro" id="IPR035965">
    <property type="entry name" value="PAS-like_dom_sf"/>
</dbReference>
<dbReference type="NCBIfam" id="TIGR00229">
    <property type="entry name" value="sensory_box"/>
    <property type="match status" value="3"/>
</dbReference>
<dbReference type="PROSITE" id="PS50109">
    <property type="entry name" value="HIS_KIN"/>
    <property type="match status" value="1"/>
</dbReference>